<dbReference type="InterPro" id="IPR025982">
    <property type="entry name" value="SieB"/>
</dbReference>
<keyword evidence="1" id="KW-1133">Transmembrane helix</keyword>
<keyword evidence="1" id="KW-0472">Membrane</keyword>
<dbReference type="EMBL" id="FOJT01000005">
    <property type="protein sequence ID" value="SFB19005.1"/>
    <property type="molecule type" value="Genomic_DNA"/>
</dbReference>
<evidence type="ECO:0000313" key="3">
    <source>
        <dbReference type="Proteomes" id="UP000199604"/>
    </source>
</evidence>
<accession>A0A1I0Z048</accession>
<evidence type="ECO:0000256" key="1">
    <source>
        <dbReference type="SAM" id="Phobius"/>
    </source>
</evidence>
<sequence length="197" mass="23148">MGIEEIFKGIFDIKKIPTKIFFVMFIVGTFIFYAPNNLVSIQFKNGSDLKIYVYIIYLVCSGIFVVNCVTGIFNYIKDLFLSRQIKKEYKNLLNNLDDYERAVLREFYLYNKNTLDFPYEDNIIKGLVDKKILFFASQFGGSIMLSGRNSTFKINSYLKEIIDIKKDLGLTDNPNKREADYILKNRPHWTENDLQYI</sequence>
<proteinExistence type="predicted"/>
<name>A0A1I0Z048_9FLAO</name>
<reference evidence="3" key="1">
    <citation type="submission" date="2016-10" db="EMBL/GenBank/DDBJ databases">
        <authorList>
            <person name="Varghese N."/>
            <person name="Submissions S."/>
        </authorList>
    </citation>
    <scope>NUCLEOTIDE SEQUENCE [LARGE SCALE GENOMIC DNA]</scope>
    <source>
        <strain evidence="3">DSM 21789</strain>
    </source>
</reference>
<protein>
    <submittedName>
        <fullName evidence="2">Superinfection exclusion protein B</fullName>
    </submittedName>
</protein>
<dbReference type="AlphaFoldDB" id="A0A1I0Z048"/>
<dbReference type="RefSeq" id="WP_091476717.1">
    <property type="nucleotide sequence ID" value="NZ_FOJT01000005.1"/>
</dbReference>
<evidence type="ECO:0000313" key="2">
    <source>
        <dbReference type="EMBL" id="SFB19005.1"/>
    </source>
</evidence>
<gene>
    <name evidence="2" type="ORF">SAMN05660845_1929</name>
</gene>
<organism evidence="2 3">
    <name type="scientific">Flavobacterium swingsii</name>
    <dbReference type="NCBI Taxonomy" id="498292"/>
    <lineage>
        <taxon>Bacteria</taxon>
        <taxon>Pseudomonadati</taxon>
        <taxon>Bacteroidota</taxon>
        <taxon>Flavobacteriia</taxon>
        <taxon>Flavobacteriales</taxon>
        <taxon>Flavobacteriaceae</taxon>
        <taxon>Flavobacterium</taxon>
    </lineage>
</organism>
<keyword evidence="3" id="KW-1185">Reference proteome</keyword>
<feature type="transmembrane region" description="Helical" evidence="1">
    <location>
        <begin position="20"/>
        <end position="39"/>
    </location>
</feature>
<dbReference type="Proteomes" id="UP000199604">
    <property type="component" value="Unassembled WGS sequence"/>
</dbReference>
<dbReference type="OrthoDB" id="1347838at2"/>
<dbReference type="STRING" id="498292.SAMN05660845_1929"/>
<keyword evidence="1" id="KW-0812">Transmembrane</keyword>
<dbReference type="Pfam" id="PF14163">
    <property type="entry name" value="SieB"/>
    <property type="match status" value="1"/>
</dbReference>
<feature type="transmembrane region" description="Helical" evidence="1">
    <location>
        <begin position="51"/>
        <end position="76"/>
    </location>
</feature>